<dbReference type="GO" id="GO:0016779">
    <property type="term" value="F:nucleotidyltransferase activity"/>
    <property type="evidence" value="ECO:0007669"/>
    <property type="project" value="UniProtKB-KW"/>
</dbReference>
<dbReference type="Pfam" id="PF12804">
    <property type="entry name" value="NTP_transf_3"/>
    <property type="match status" value="1"/>
</dbReference>
<accession>A0A2V2A9A4</accession>
<proteinExistence type="predicted"/>
<dbReference type="RefSeq" id="WP_109589505.1">
    <property type="nucleotide sequence ID" value="NZ_CAJGZY010000001.1"/>
</dbReference>
<dbReference type="InterPro" id="IPR029044">
    <property type="entry name" value="Nucleotide-diphossugar_trans"/>
</dbReference>
<dbReference type="PANTHER" id="PTHR43777:SF1">
    <property type="entry name" value="MOLYBDENUM COFACTOR CYTIDYLYLTRANSFERASE"/>
    <property type="match status" value="1"/>
</dbReference>
<gene>
    <name evidence="3" type="ORF">C8D84_101324</name>
</gene>
<evidence type="ECO:0000313" key="3">
    <source>
        <dbReference type="EMBL" id="PWK15373.1"/>
    </source>
</evidence>
<keyword evidence="3" id="KW-0548">Nucleotidyltransferase</keyword>
<name>A0A2V2A9A4_PSYIM</name>
<keyword evidence="4" id="KW-1185">Reference proteome</keyword>
<evidence type="ECO:0000313" key="4">
    <source>
        <dbReference type="Proteomes" id="UP000245655"/>
    </source>
</evidence>
<organism evidence="3 4">
    <name type="scientific">Psychrobacter immobilis</name>
    <dbReference type="NCBI Taxonomy" id="498"/>
    <lineage>
        <taxon>Bacteria</taxon>
        <taxon>Pseudomonadati</taxon>
        <taxon>Pseudomonadota</taxon>
        <taxon>Gammaproteobacteria</taxon>
        <taxon>Moraxellales</taxon>
        <taxon>Moraxellaceae</taxon>
        <taxon>Psychrobacter</taxon>
    </lineage>
</organism>
<dbReference type="SUPFAM" id="SSF53448">
    <property type="entry name" value="Nucleotide-diphospho-sugar transferases"/>
    <property type="match status" value="1"/>
</dbReference>
<evidence type="ECO:0000256" key="1">
    <source>
        <dbReference type="ARBA" id="ARBA00022842"/>
    </source>
</evidence>
<reference evidence="3 4" key="1">
    <citation type="submission" date="2018-05" db="EMBL/GenBank/DDBJ databases">
        <title>Genomic Encyclopedia of Type Strains, Phase IV (KMG-IV): sequencing the most valuable type-strain genomes for metagenomic binning, comparative biology and taxonomic classification.</title>
        <authorList>
            <person name="Goeker M."/>
        </authorList>
    </citation>
    <scope>NUCLEOTIDE SEQUENCE [LARGE SCALE GENOMIC DNA]</scope>
    <source>
        <strain evidence="3 4">DSM 7229</strain>
    </source>
</reference>
<dbReference type="Proteomes" id="UP000245655">
    <property type="component" value="Unassembled WGS sequence"/>
</dbReference>
<dbReference type="AlphaFoldDB" id="A0A2V2A9A4"/>
<keyword evidence="1" id="KW-0460">Magnesium</keyword>
<dbReference type="PANTHER" id="PTHR43777">
    <property type="entry name" value="MOLYBDENUM COFACTOR CYTIDYLYLTRANSFERASE"/>
    <property type="match status" value="1"/>
</dbReference>
<protein>
    <submittedName>
        <fullName evidence="3">Molybdenum cofactor cytidylyltransferase</fullName>
    </submittedName>
</protein>
<feature type="domain" description="MobA-like NTP transferase" evidence="2">
    <location>
        <begin position="26"/>
        <end position="212"/>
    </location>
</feature>
<dbReference type="GeneID" id="60254094"/>
<dbReference type="Gene3D" id="3.90.550.10">
    <property type="entry name" value="Spore Coat Polysaccharide Biosynthesis Protein SpsA, Chain A"/>
    <property type="match status" value="1"/>
</dbReference>
<keyword evidence="3" id="KW-0808">Transferase</keyword>
<dbReference type="EMBL" id="QGGM01000001">
    <property type="protein sequence ID" value="PWK15373.1"/>
    <property type="molecule type" value="Genomic_DNA"/>
</dbReference>
<sequence>MSRDASILASMQLKPINLSKPPNHAVIILASGLSLRLGQAKQLLCKDGEPLICFMTKLALSTKPQAIIIVIPDNQPSIASAMDELAFQYSMIQMVVNSTPEIGMAYSLNLAIEAVTQLTSSLIERVVIMGVDQVLLDEQHLAKLLADKRSVVASAYSSWQYSNNMNLNETSAATALKQNIIGLPLTIDYDLLREWQALLVGDKGLRYLIRELKPSQISTVVNHQLSYDIDTPEQLAYAKQQGWLDK</sequence>
<evidence type="ECO:0000259" key="2">
    <source>
        <dbReference type="Pfam" id="PF12804"/>
    </source>
</evidence>
<dbReference type="InterPro" id="IPR025877">
    <property type="entry name" value="MobA-like_NTP_Trfase"/>
</dbReference>
<comment type="caution">
    <text evidence="3">The sequence shown here is derived from an EMBL/GenBank/DDBJ whole genome shotgun (WGS) entry which is preliminary data.</text>
</comment>